<dbReference type="OrthoDB" id="5153736at2759"/>
<proteinExistence type="predicted"/>
<gene>
    <name evidence="2" type="ORF">FLAG1_09702</name>
</gene>
<dbReference type="AlphaFoldDB" id="A0A0M9EQF2"/>
<protein>
    <submittedName>
        <fullName evidence="2">Uncharacterized protein</fullName>
    </submittedName>
</protein>
<keyword evidence="3" id="KW-1185">Reference proteome</keyword>
<accession>A0A0M9EQF2</accession>
<organism evidence="2 3">
    <name type="scientific">Fusarium langsethiae</name>
    <dbReference type="NCBI Taxonomy" id="179993"/>
    <lineage>
        <taxon>Eukaryota</taxon>
        <taxon>Fungi</taxon>
        <taxon>Dikarya</taxon>
        <taxon>Ascomycota</taxon>
        <taxon>Pezizomycotina</taxon>
        <taxon>Sordariomycetes</taxon>
        <taxon>Hypocreomycetidae</taxon>
        <taxon>Hypocreales</taxon>
        <taxon>Nectriaceae</taxon>
        <taxon>Fusarium</taxon>
    </lineage>
</organism>
<evidence type="ECO:0000256" key="1">
    <source>
        <dbReference type="SAM" id="MobiDB-lite"/>
    </source>
</evidence>
<comment type="caution">
    <text evidence="2">The sequence shown here is derived from an EMBL/GenBank/DDBJ whole genome shotgun (WGS) entry which is preliminary data.</text>
</comment>
<sequence>MSIQRFTVSRVAIEVCLRQLLQHARSEFEHGRRHTAEELVGRVLRLATEEIARTYHQHMLSKLQLNWENLRKESGQHAPPRLERLRQSEEESTRQTGRIVTAQTIWEIYDEAWAAYVRTGASSDVEDKPEDIPLWMGTRKYLPPDDSWSSSVFNRLFKRPKTSFWYGLYFLELYHRVKRLWDMVEDYTGSFDEPFSRIIGNYIMVTFNSDATKDVAIDRRPGIEHQRATFFRIQYWAPYFSPRECTAPTPSGSVDDYQHQNPCIPPTAVSRSIDAMEFQRHSVSLMQLWTALEVLWVSDGRRTVWGPVPPSYFCHIDSIVDQP</sequence>
<reference evidence="2 3" key="1">
    <citation type="submission" date="2015-04" db="EMBL/GenBank/DDBJ databases">
        <title>The draft genome sequence of Fusarium langsethiae, a T-2/HT-2 mycotoxin producer.</title>
        <authorList>
            <person name="Lysoe E."/>
            <person name="Divon H.H."/>
            <person name="Terzi V."/>
            <person name="Orru L."/>
            <person name="Lamontanara A."/>
            <person name="Kolseth A.-K."/>
            <person name="Frandsen R.J."/>
            <person name="Nielsen K."/>
            <person name="Thrane U."/>
        </authorList>
    </citation>
    <scope>NUCLEOTIDE SEQUENCE [LARGE SCALE GENOMIC DNA]</scope>
    <source>
        <strain evidence="2 3">Fl201059</strain>
    </source>
</reference>
<evidence type="ECO:0000313" key="2">
    <source>
        <dbReference type="EMBL" id="KPA37492.1"/>
    </source>
</evidence>
<evidence type="ECO:0000313" key="3">
    <source>
        <dbReference type="Proteomes" id="UP000037904"/>
    </source>
</evidence>
<name>A0A0M9EQF2_FUSLA</name>
<dbReference type="Proteomes" id="UP000037904">
    <property type="component" value="Unassembled WGS sequence"/>
</dbReference>
<feature type="region of interest" description="Disordered" evidence="1">
    <location>
        <begin position="74"/>
        <end position="94"/>
    </location>
</feature>
<dbReference type="EMBL" id="JXCE01000406">
    <property type="protein sequence ID" value="KPA37492.1"/>
    <property type="molecule type" value="Genomic_DNA"/>
</dbReference>
<feature type="compositionally biased region" description="Basic and acidic residues" evidence="1">
    <location>
        <begin position="74"/>
        <end position="93"/>
    </location>
</feature>